<evidence type="ECO:0000313" key="1">
    <source>
        <dbReference type="EMBL" id="RJO72972.1"/>
    </source>
</evidence>
<dbReference type="Proteomes" id="UP000266677">
    <property type="component" value="Unassembled WGS sequence"/>
</dbReference>
<proteinExistence type="predicted"/>
<organism evidence="1 2">
    <name type="scientific">Nocardia panacis</name>
    <dbReference type="NCBI Taxonomy" id="2340916"/>
    <lineage>
        <taxon>Bacteria</taxon>
        <taxon>Bacillati</taxon>
        <taxon>Actinomycetota</taxon>
        <taxon>Actinomycetes</taxon>
        <taxon>Mycobacteriales</taxon>
        <taxon>Nocardiaceae</taxon>
        <taxon>Nocardia</taxon>
    </lineage>
</organism>
<dbReference type="EMBL" id="QZFU01000024">
    <property type="protein sequence ID" value="RJO72972.1"/>
    <property type="molecule type" value="Genomic_DNA"/>
</dbReference>
<dbReference type="OrthoDB" id="4550370at2"/>
<reference evidence="1 2" key="1">
    <citation type="submission" date="2018-09" db="EMBL/GenBank/DDBJ databases">
        <title>YIM PH21274 draft genome.</title>
        <authorList>
            <person name="Miao C."/>
        </authorList>
    </citation>
    <scope>NUCLEOTIDE SEQUENCE [LARGE SCALE GENOMIC DNA]</scope>
    <source>
        <strain evidence="1 2">YIM PH 21724</strain>
    </source>
</reference>
<comment type="caution">
    <text evidence="1">The sequence shown here is derived from an EMBL/GenBank/DDBJ whole genome shotgun (WGS) entry which is preliminary data.</text>
</comment>
<dbReference type="RefSeq" id="WP_120042992.1">
    <property type="nucleotide sequence ID" value="NZ_QZFU01000024.1"/>
</dbReference>
<protein>
    <submittedName>
        <fullName evidence="1">Uncharacterized protein</fullName>
    </submittedName>
</protein>
<evidence type="ECO:0000313" key="2">
    <source>
        <dbReference type="Proteomes" id="UP000266677"/>
    </source>
</evidence>
<sequence>MDPAATIIGLAVTRLRQVFSPDASVPPLGGGTDRVWIVAGAEVVPPPWVGTDSGSCTGCGPYIWVRLVRRWRTEEFPTESVSAWCAAQAAVTIEAGIARCHALDASAAELEEIAAVQWDDSWRIDRALCAATADAKAAGVASDTALGAGEPFGPDGLVIAWTQLAHAQLEGQWRK</sequence>
<keyword evidence="2" id="KW-1185">Reference proteome</keyword>
<dbReference type="AlphaFoldDB" id="A0A3A4KHF9"/>
<accession>A0A3A4KHF9</accession>
<gene>
    <name evidence="1" type="ORF">D5S18_22105</name>
</gene>
<name>A0A3A4KHF9_9NOCA</name>